<feature type="transmembrane region" description="Helical" evidence="8">
    <location>
        <begin position="131"/>
        <end position="152"/>
    </location>
</feature>
<comment type="similarity">
    <text evidence="2">Belongs to the binding-protein-dependent transport system permease family. FecCD subfamily.</text>
</comment>
<organism evidence="9 10">
    <name type="scientific">Bacillus atrophaeus (strain 1942)</name>
    <dbReference type="NCBI Taxonomy" id="720555"/>
    <lineage>
        <taxon>Bacteria</taxon>
        <taxon>Bacillati</taxon>
        <taxon>Bacillota</taxon>
        <taxon>Bacilli</taxon>
        <taxon>Bacillales</taxon>
        <taxon>Bacillaceae</taxon>
        <taxon>Bacillus</taxon>
    </lineage>
</organism>
<keyword evidence="7 8" id="KW-0472">Membrane</keyword>
<evidence type="ECO:0000256" key="6">
    <source>
        <dbReference type="ARBA" id="ARBA00022989"/>
    </source>
</evidence>
<evidence type="ECO:0000256" key="5">
    <source>
        <dbReference type="ARBA" id="ARBA00022692"/>
    </source>
</evidence>
<dbReference type="SUPFAM" id="SSF81345">
    <property type="entry name" value="ABC transporter involved in vitamin B12 uptake, BtuC"/>
    <property type="match status" value="1"/>
</dbReference>
<evidence type="ECO:0000256" key="2">
    <source>
        <dbReference type="ARBA" id="ARBA00007935"/>
    </source>
</evidence>
<keyword evidence="10" id="KW-1185">Reference proteome</keyword>
<protein>
    <submittedName>
        <fullName evidence="9">YfmD</fullName>
    </submittedName>
</protein>
<proteinExistence type="inferred from homology"/>
<accession>A0ABN3Z9V2</accession>
<sequence length="345" mass="36601">MRSVSQQKEGTRSGRRYALLAAFLIALLLFSFTLSISAGSSYIPMLDIIDAVFHDDGSKLHSIILSIRIPRAIEAAFIGANLGAAGALMQAMTRNALASPGIFGINAGASVAVVLLLVVLPAAVPLHFTMIGAFMGGGASVLAVYAVSSFFNEGQKEIGFALTGIVIQAILASITQMLLIFNEENTETVLFWLAGSLSGSNWEKIVFLIPVSVTALLVAVLLGKTASVLSLGEDVSKALGQKVWFSRVLIGLTVIALAGVSVSVAGPIGFIGLMVPHMVRYMARADYRVVIPLSALLGASLLLLADISSRFVYFPYETPVGVVTAFIGSPFFIYLARKRKEETDR</sequence>
<reference evidence="9 10" key="1">
    <citation type="journal article" date="2011" name="Front. Microbiol.">
        <title>Genomic signatures of strain selection and enhancement in Bacillus atrophaeus var. globigii, a historical biowarfare simulant.</title>
        <authorList>
            <person name="Gibbons H.S."/>
            <person name="Broomall S.M."/>
            <person name="McNew L.A."/>
            <person name="Daligault H."/>
            <person name="Chapman C."/>
            <person name="Bruce D."/>
            <person name="Karavis M."/>
            <person name="Krepps M."/>
            <person name="McGregor P.A."/>
            <person name="Hong C."/>
            <person name="Park K.H."/>
            <person name="Akmal A."/>
            <person name="Feldman A."/>
            <person name="Lin J.S."/>
            <person name="Chang W.E."/>
            <person name="Higgs B.W."/>
            <person name="Demirev P."/>
            <person name="Lindquist J."/>
            <person name="Liem A."/>
            <person name="Fochler E."/>
            <person name="Read T.D."/>
            <person name="Tapia R."/>
            <person name="Johnson S."/>
            <person name="Bishop-Lilly K.A."/>
            <person name="Detter C."/>
            <person name="Han C."/>
            <person name="Sozhamannan S."/>
            <person name="Rosenzweig C.N."/>
            <person name="Skowronski E.W."/>
        </authorList>
    </citation>
    <scope>NUCLEOTIDE SEQUENCE [LARGE SCALE GENOMIC DNA]</scope>
    <source>
        <strain evidence="9 10">1942</strain>
    </source>
</reference>
<keyword evidence="3" id="KW-0813">Transport</keyword>
<dbReference type="Gene3D" id="1.10.3470.10">
    <property type="entry name" value="ABC transporter involved in vitamin B12 uptake, BtuC"/>
    <property type="match status" value="1"/>
</dbReference>
<dbReference type="EMBL" id="CP002207">
    <property type="protein sequence ID" value="ADP31512.1"/>
    <property type="molecule type" value="Genomic_DNA"/>
</dbReference>
<gene>
    <name evidence="9" type="ordered locus">BATR1942_02780</name>
</gene>
<dbReference type="Proteomes" id="UP000006867">
    <property type="component" value="Chromosome"/>
</dbReference>
<keyword evidence="5 8" id="KW-0812">Transmembrane</keyword>
<evidence type="ECO:0000256" key="4">
    <source>
        <dbReference type="ARBA" id="ARBA00022475"/>
    </source>
</evidence>
<evidence type="ECO:0000313" key="10">
    <source>
        <dbReference type="Proteomes" id="UP000006867"/>
    </source>
</evidence>
<dbReference type="PANTHER" id="PTHR30472:SF1">
    <property type="entry name" value="FE(3+) DICITRATE TRANSPORT SYSTEM PERMEASE PROTEIN FECC-RELATED"/>
    <property type="match status" value="1"/>
</dbReference>
<evidence type="ECO:0000256" key="1">
    <source>
        <dbReference type="ARBA" id="ARBA00004651"/>
    </source>
</evidence>
<evidence type="ECO:0000313" key="9">
    <source>
        <dbReference type="EMBL" id="ADP31512.1"/>
    </source>
</evidence>
<feature type="transmembrane region" description="Helical" evidence="8">
    <location>
        <begin position="202"/>
        <end position="223"/>
    </location>
</feature>
<dbReference type="Pfam" id="PF01032">
    <property type="entry name" value="FecCD"/>
    <property type="match status" value="1"/>
</dbReference>
<name>A0ABN3Z9V2_BACA1</name>
<dbReference type="CDD" id="cd06550">
    <property type="entry name" value="TM_ABC_iron-siderophores_like"/>
    <property type="match status" value="1"/>
</dbReference>
<keyword evidence="6 8" id="KW-1133">Transmembrane helix</keyword>
<dbReference type="InterPro" id="IPR037294">
    <property type="entry name" value="ABC_BtuC-like"/>
</dbReference>
<feature type="transmembrane region" description="Helical" evidence="8">
    <location>
        <begin position="243"/>
        <end position="275"/>
    </location>
</feature>
<dbReference type="RefSeq" id="WP_003327713.1">
    <property type="nucleotide sequence ID" value="NC_014639.1"/>
</dbReference>
<evidence type="ECO:0000256" key="7">
    <source>
        <dbReference type="ARBA" id="ARBA00023136"/>
    </source>
</evidence>
<keyword evidence="4" id="KW-1003">Cell membrane</keyword>
<feature type="transmembrane region" description="Helical" evidence="8">
    <location>
        <begin position="319"/>
        <end position="336"/>
    </location>
</feature>
<evidence type="ECO:0000256" key="8">
    <source>
        <dbReference type="SAM" id="Phobius"/>
    </source>
</evidence>
<dbReference type="InterPro" id="IPR000522">
    <property type="entry name" value="ABC_transptr_permease_BtuC"/>
</dbReference>
<evidence type="ECO:0000256" key="3">
    <source>
        <dbReference type="ARBA" id="ARBA00022448"/>
    </source>
</evidence>
<feature type="transmembrane region" description="Helical" evidence="8">
    <location>
        <begin position="158"/>
        <end position="181"/>
    </location>
</feature>
<dbReference type="PANTHER" id="PTHR30472">
    <property type="entry name" value="FERRIC ENTEROBACTIN TRANSPORT SYSTEM PERMEASE PROTEIN"/>
    <property type="match status" value="1"/>
</dbReference>
<feature type="transmembrane region" description="Helical" evidence="8">
    <location>
        <begin position="102"/>
        <end position="124"/>
    </location>
</feature>
<comment type="subcellular location">
    <subcellularLocation>
        <location evidence="1">Cell membrane</location>
        <topology evidence="1">Multi-pass membrane protein</topology>
    </subcellularLocation>
</comment>